<gene>
    <name evidence="2" type="ORF">C2869_08420</name>
</gene>
<dbReference type="EMBL" id="CP026604">
    <property type="protein sequence ID" value="AWB66448.1"/>
    <property type="molecule type" value="Genomic_DNA"/>
</dbReference>
<dbReference type="AlphaFoldDB" id="A0A2S0VQG4"/>
<accession>A0A2S0VQG4</accession>
<reference evidence="2 3" key="1">
    <citation type="submission" date="2018-01" db="EMBL/GenBank/DDBJ databases">
        <title>Genome sequence of a Cantenovulum-like bacteria.</title>
        <authorList>
            <person name="Tan W.R."/>
            <person name="Lau N.-S."/>
            <person name="Go F."/>
            <person name="Amirul A.-A.A."/>
        </authorList>
    </citation>
    <scope>NUCLEOTIDE SEQUENCE [LARGE SCALE GENOMIC DNA]</scope>
    <source>
        <strain evidence="2 3">CCB-QB4</strain>
    </source>
</reference>
<evidence type="ECO:0000313" key="3">
    <source>
        <dbReference type="Proteomes" id="UP000244441"/>
    </source>
</evidence>
<name>A0A2S0VQG4_9ALTE</name>
<protein>
    <recommendedName>
        <fullName evidence="4">GAF domain-containing protein</fullName>
    </recommendedName>
</protein>
<keyword evidence="1" id="KW-0812">Transmembrane</keyword>
<feature type="transmembrane region" description="Helical" evidence="1">
    <location>
        <begin position="29"/>
        <end position="52"/>
    </location>
</feature>
<dbReference type="Gene3D" id="3.30.450.40">
    <property type="match status" value="1"/>
</dbReference>
<dbReference type="SUPFAM" id="SSF55781">
    <property type="entry name" value="GAF domain-like"/>
    <property type="match status" value="1"/>
</dbReference>
<feature type="transmembrane region" description="Helical" evidence="1">
    <location>
        <begin position="64"/>
        <end position="83"/>
    </location>
</feature>
<sequence>MYQPKDNLQSFMKQAKANNLYSDRIVENVLLFSNIWTTLLAPILMGFGISYIWGLENVQNAEPFFYAFGLIFLLVHLTVAYVVHQNNSKFSLYSQAVELEQEYSSSLSELRSELARYKHGVKTLSKLYSNQLTSLYIISFTTDQAIGLFQKLDNSFNGVKEKDFWDTVREHLNSIMMPIVIEREALFDFKSEDLFNVALYFYNEDDDRLFVVSRECDSRLPQRNRQWKPGHGHVGLSFLHKEAKICPDITLSHELAKSAEDADDNRKYRSFISIPILRCDDNGDVNNGINPLGVIVLTSAKVEQFIEARDLQFLTIISKFLAIYLSSVDSFITHNDLHADELEEKAYSNQGEEHEVDIKSE</sequence>
<dbReference type="RefSeq" id="WP_108602511.1">
    <property type="nucleotide sequence ID" value="NZ_CP026604.1"/>
</dbReference>
<keyword evidence="3" id="KW-1185">Reference proteome</keyword>
<dbReference type="InterPro" id="IPR029016">
    <property type="entry name" value="GAF-like_dom_sf"/>
</dbReference>
<evidence type="ECO:0000256" key="1">
    <source>
        <dbReference type="SAM" id="Phobius"/>
    </source>
</evidence>
<dbReference type="OrthoDB" id="7032749at2"/>
<keyword evidence="1" id="KW-0472">Membrane</keyword>
<dbReference type="KEGG" id="cate:C2869_08420"/>
<proteinExistence type="predicted"/>
<evidence type="ECO:0000313" key="2">
    <source>
        <dbReference type="EMBL" id="AWB66448.1"/>
    </source>
</evidence>
<evidence type="ECO:0008006" key="4">
    <source>
        <dbReference type="Google" id="ProtNLM"/>
    </source>
</evidence>
<keyword evidence="1" id="KW-1133">Transmembrane helix</keyword>
<dbReference type="Proteomes" id="UP000244441">
    <property type="component" value="Chromosome"/>
</dbReference>
<organism evidence="2 3">
    <name type="scientific">Saccharobesus litoralis</name>
    <dbReference type="NCBI Taxonomy" id="2172099"/>
    <lineage>
        <taxon>Bacteria</taxon>
        <taxon>Pseudomonadati</taxon>
        <taxon>Pseudomonadota</taxon>
        <taxon>Gammaproteobacteria</taxon>
        <taxon>Alteromonadales</taxon>
        <taxon>Alteromonadaceae</taxon>
        <taxon>Saccharobesus</taxon>
    </lineage>
</organism>